<accession>A0AA37IYU3</accession>
<proteinExistence type="predicted"/>
<dbReference type="AlphaFoldDB" id="A0AA37IYU3"/>
<dbReference type="Proteomes" id="UP001055185">
    <property type="component" value="Unassembled WGS sequence"/>
</dbReference>
<dbReference type="InterPro" id="IPR016181">
    <property type="entry name" value="Acyl_CoA_acyltransferase"/>
</dbReference>
<dbReference type="EMBL" id="BQKV01000026">
    <property type="protein sequence ID" value="GJN64107.1"/>
    <property type="molecule type" value="Genomic_DNA"/>
</dbReference>
<protein>
    <submittedName>
        <fullName evidence="1">Uncharacterized protein</fullName>
    </submittedName>
</protein>
<organism evidence="1 2">
    <name type="scientific">Faecalibacterium gallinarum</name>
    <dbReference type="NCBI Taxonomy" id="2903556"/>
    <lineage>
        <taxon>Bacteria</taxon>
        <taxon>Bacillati</taxon>
        <taxon>Bacillota</taxon>
        <taxon>Clostridia</taxon>
        <taxon>Eubacteriales</taxon>
        <taxon>Oscillospiraceae</taxon>
        <taxon>Faecalibacterium</taxon>
    </lineage>
</organism>
<gene>
    <name evidence="1" type="ORF">JCM17207_07320</name>
</gene>
<dbReference type="RefSeq" id="WP_238316341.1">
    <property type="nucleotide sequence ID" value="NZ_BQKV01000026.1"/>
</dbReference>
<dbReference type="Gene3D" id="3.40.630.30">
    <property type="match status" value="1"/>
</dbReference>
<dbReference type="SUPFAM" id="SSF55729">
    <property type="entry name" value="Acyl-CoA N-acyltransferases (Nat)"/>
    <property type="match status" value="1"/>
</dbReference>
<keyword evidence="2" id="KW-1185">Reference proteome</keyword>
<evidence type="ECO:0000313" key="1">
    <source>
        <dbReference type="EMBL" id="GJN64107.1"/>
    </source>
</evidence>
<reference evidence="1" key="1">
    <citation type="journal article" date="2022" name="Int. J. Syst. Evol. Microbiol.">
        <title>Genome-based, phenotypic and chemotaxonomic classification of Faecalibacterium strains: proposal of three novel species Faecalibacterium duncaniae sp. nov., Faecalibacterium hattorii sp. nov. and Faecalibacterium gallinarum sp. nov. .</title>
        <authorList>
            <person name="Sakamoto M."/>
            <person name="Sakurai N."/>
            <person name="Tanno H."/>
            <person name="Iino T."/>
            <person name="Ohkuma M."/>
            <person name="Endo A."/>
        </authorList>
    </citation>
    <scope>NUCLEOTIDE SEQUENCE</scope>
    <source>
        <strain evidence="1">JCM 17207</strain>
    </source>
</reference>
<comment type="caution">
    <text evidence="1">The sequence shown here is derived from an EMBL/GenBank/DDBJ whole genome shotgun (WGS) entry which is preliminary data.</text>
</comment>
<evidence type="ECO:0000313" key="2">
    <source>
        <dbReference type="Proteomes" id="UP001055185"/>
    </source>
</evidence>
<name>A0AA37IYU3_9FIRM</name>
<sequence>MFRLMQPSDLAAMKALWECKRGEPADFAEKAICRFAGTENAYVAEENGQLQALVLAVPISIRGRAGSYLYGLCSTDNGTAAGLVDFVCAQQKQRGADFSVVVPSGAAQTEFFRSRGFAQAFALRCLNRPVRRNIWSQAEFDTITAKNLCELRQKYAPNAVQMAPEQMAIVLGDLYSRGATLISDSHGYGVYFRQDDTLYFVELLAEDDRAAETLMEAAREKEIIVEKAVVTIGAAQNLFLGEGTRMDYGMIRFEGAPFDVSETYMRLMLEN</sequence>